<evidence type="ECO:0000256" key="1">
    <source>
        <dbReference type="SAM" id="Phobius"/>
    </source>
</evidence>
<proteinExistence type="predicted"/>
<protein>
    <submittedName>
        <fullName evidence="2">DUF2474 domain-containing protein</fullName>
    </submittedName>
</protein>
<evidence type="ECO:0000313" key="2">
    <source>
        <dbReference type="EMBL" id="WBA09618.1"/>
    </source>
</evidence>
<keyword evidence="1" id="KW-1133">Transmembrane helix</keyword>
<keyword evidence="1" id="KW-0812">Transmembrane</keyword>
<feature type="transmembrane region" description="Helical" evidence="1">
    <location>
        <begin position="12"/>
        <end position="33"/>
    </location>
</feature>
<sequence length="44" mass="4855">MAGTTKPACQRWLWLIVIWIASVAALGSVSWLFRLLMHAAGLQS</sequence>
<reference evidence="2" key="1">
    <citation type="submission" date="2022-09" db="EMBL/GenBank/DDBJ databases">
        <authorList>
            <person name="Li Z.-J."/>
        </authorList>
    </citation>
    <scope>NUCLEOTIDE SEQUENCE</scope>
    <source>
        <strain evidence="2">TGB11</strain>
    </source>
</reference>
<keyword evidence="1" id="KW-0472">Membrane</keyword>
<dbReference type="AlphaFoldDB" id="A0AA47LRT2"/>
<evidence type="ECO:0000313" key="3">
    <source>
        <dbReference type="Proteomes" id="UP001164748"/>
    </source>
</evidence>
<dbReference type="Proteomes" id="UP001164748">
    <property type="component" value="Chromosome"/>
</dbReference>
<dbReference type="InterPro" id="IPR018895">
    <property type="entry name" value="DUF2474"/>
</dbReference>
<organism evidence="2 3">
    <name type="scientific">Salinivibrio kushneri</name>
    <dbReference type="NCBI Taxonomy" id="1908198"/>
    <lineage>
        <taxon>Bacteria</taxon>
        <taxon>Pseudomonadati</taxon>
        <taxon>Pseudomonadota</taxon>
        <taxon>Gammaproteobacteria</taxon>
        <taxon>Vibrionales</taxon>
        <taxon>Vibrionaceae</taxon>
        <taxon>Salinivibrio</taxon>
    </lineage>
</organism>
<accession>A0AA47LRT2</accession>
<dbReference type="Pfam" id="PF10617">
    <property type="entry name" value="DUF2474"/>
    <property type="match status" value="1"/>
</dbReference>
<dbReference type="EMBL" id="CP114588">
    <property type="protein sequence ID" value="WBA09618.1"/>
    <property type="molecule type" value="Genomic_DNA"/>
</dbReference>
<gene>
    <name evidence="2" type="ORF">N8M53_05320</name>
</gene>
<dbReference type="RefSeq" id="WP_269579750.1">
    <property type="nucleotide sequence ID" value="NZ_CP114588.1"/>
</dbReference>
<name>A0AA47LRT2_9GAMM</name>